<dbReference type="EMBL" id="BAAADD010000007">
    <property type="protein sequence ID" value="GAA0577776.1"/>
    <property type="molecule type" value="Genomic_DNA"/>
</dbReference>
<organism evidence="2 3">
    <name type="scientific">Rhizomicrobium electricum</name>
    <dbReference type="NCBI Taxonomy" id="480070"/>
    <lineage>
        <taxon>Bacteria</taxon>
        <taxon>Pseudomonadati</taxon>
        <taxon>Pseudomonadota</taxon>
        <taxon>Alphaproteobacteria</taxon>
        <taxon>Micropepsales</taxon>
        <taxon>Micropepsaceae</taxon>
        <taxon>Rhizomicrobium</taxon>
    </lineage>
</organism>
<name>A0ABP3PX99_9PROT</name>
<reference evidence="3" key="1">
    <citation type="journal article" date="2019" name="Int. J. Syst. Evol. Microbiol.">
        <title>The Global Catalogue of Microorganisms (GCM) 10K type strain sequencing project: providing services to taxonomists for standard genome sequencing and annotation.</title>
        <authorList>
            <consortium name="The Broad Institute Genomics Platform"/>
            <consortium name="The Broad Institute Genome Sequencing Center for Infectious Disease"/>
            <person name="Wu L."/>
            <person name="Ma J."/>
        </authorList>
    </citation>
    <scope>NUCLEOTIDE SEQUENCE [LARGE SCALE GENOMIC DNA]</scope>
    <source>
        <strain evidence="3">JCM 15089</strain>
    </source>
</reference>
<protein>
    <recommendedName>
        <fullName evidence="4">Tetratricopeptide repeat protein</fullName>
    </recommendedName>
</protein>
<feature type="signal peptide" evidence="1">
    <location>
        <begin position="1"/>
        <end position="23"/>
    </location>
</feature>
<comment type="caution">
    <text evidence="2">The sequence shown here is derived from an EMBL/GenBank/DDBJ whole genome shotgun (WGS) entry which is preliminary data.</text>
</comment>
<evidence type="ECO:0008006" key="4">
    <source>
        <dbReference type="Google" id="ProtNLM"/>
    </source>
</evidence>
<proteinExistence type="predicted"/>
<sequence>MITKKTRAVATALVLGTAAMVVATMPADAAMRSSVGKPLQEALSLAKSGNYAAACSKVKQAEAVGGLSAEENKTANQMKEYVAAASKGSACADTAVGIQAKFNADWNARKYRDVIADEDALRQRGVLNAQSMVVIAQAYEGLGDYRGCMRYADNHASAGAEMVKRGMLCAFKAGDDNAARDLALKLVSQNPTPENWGQLLKQAEHAKQLSDPQTLDIYRLKLLTGNLTGADEYFMLSQMLIAARVQNEAAVVVDKGVAAKLLVDARAQRLAGMAKKNAADESANISKALAAAQKQKTGDDLIKVGEELSGMGRYADAADAIKAGIGKGVKDLDNAQVRLAVALYGAKQKPAALSTLDKAIKGSKSANAKLIAQMWSLYIRGH</sequence>
<accession>A0ABP3PX99</accession>
<evidence type="ECO:0000256" key="1">
    <source>
        <dbReference type="SAM" id="SignalP"/>
    </source>
</evidence>
<keyword evidence="3" id="KW-1185">Reference proteome</keyword>
<dbReference type="RefSeq" id="WP_166936132.1">
    <property type="nucleotide sequence ID" value="NZ_BAAADD010000007.1"/>
</dbReference>
<gene>
    <name evidence="2" type="ORF">GCM10008942_28340</name>
</gene>
<evidence type="ECO:0000313" key="2">
    <source>
        <dbReference type="EMBL" id="GAA0577776.1"/>
    </source>
</evidence>
<feature type="chain" id="PRO_5047164442" description="Tetratricopeptide repeat protein" evidence="1">
    <location>
        <begin position="24"/>
        <end position="382"/>
    </location>
</feature>
<keyword evidence="1" id="KW-0732">Signal</keyword>
<evidence type="ECO:0000313" key="3">
    <source>
        <dbReference type="Proteomes" id="UP001499951"/>
    </source>
</evidence>
<dbReference type="Proteomes" id="UP001499951">
    <property type="component" value="Unassembled WGS sequence"/>
</dbReference>